<protein>
    <submittedName>
        <fullName evidence="3">Phage major capsid protein</fullName>
    </submittedName>
</protein>
<accession>A0AB35K4V7</accession>
<dbReference type="Gene3D" id="3.30.2400.10">
    <property type="entry name" value="Major capsid protein gp5"/>
    <property type="match status" value="1"/>
</dbReference>
<comment type="subcellular location">
    <subcellularLocation>
        <location evidence="1">Virion</location>
    </subcellularLocation>
</comment>
<sequence length="443" mass="48247">MTLQQHIDKIKATIQDTQKKISGVMEKSLKDGKTPEGDDEATIKGYEAEIENLKLNLKRLEDIQKSQADWSNNTTPVEGQNPTEAVKTTGGEKIEVKSNLEKGIGFALMVKASAVAANSKGQVTAIDVLKAWGAPEIVQNALSEKAVIGTTTDANFGSSLVNYENLTGEFIELLRGRTVIDRLAPKMRQVPFNIKMPSQTGASTVGWVGETKTKPVTNPTYGNVTLSKSKVAGIVLLSEELVRFSNPKADALVRDDLVKSTAEFLDDQLFDPDKAESDDSPASLLNGVTAIDSSGTTAAQYEADAMKVIKQLTDAGISLSGATWVMSETRAASLSIMRDTLGNKYFEGMNLNGTKYWLTLPVEISEKAEDIIALVVPGEILLADDNFMDFAISTEATINLGTEAAPNWINLYQNNLMAIRGERFIRWKKRRQQAAGYIKYPTA</sequence>
<gene>
    <name evidence="3" type="ORF">M0O54_09380</name>
</gene>
<dbReference type="InterPro" id="IPR024455">
    <property type="entry name" value="Phage_capsid"/>
</dbReference>
<evidence type="ECO:0000259" key="2">
    <source>
        <dbReference type="Pfam" id="PF05065"/>
    </source>
</evidence>
<dbReference type="Gene3D" id="3.30.2320.10">
    <property type="entry name" value="hypothetical protein PF0899 domain"/>
    <property type="match status" value="1"/>
</dbReference>
<dbReference type="InterPro" id="IPR054612">
    <property type="entry name" value="Phage_capsid-like_C"/>
</dbReference>
<dbReference type="Pfam" id="PF05065">
    <property type="entry name" value="Phage_capsid"/>
    <property type="match status" value="1"/>
</dbReference>
<evidence type="ECO:0000256" key="1">
    <source>
        <dbReference type="ARBA" id="ARBA00004328"/>
    </source>
</evidence>
<dbReference type="EMBL" id="JALNTG010000031">
    <property type="protein sequence ID" value="MDD9320327.1"/>
    <property type="molecule type" value="Genomic_DNA"/>
</dbReference>
<evidence type="ECO:0000313" key="3">
    <source>
        <dbReference type="EMBL" id="MDD9320327.1"/>
    </source>
</evidence>
<name>A0AB35K4V7_9GAMM</name>
<dbReference type="AlphaFoldDB" id="A0AB35K4V7"/>
<dbReference type="NCBIfam" id="TIGR01554">
    <property type="entry name" value="major_cap_HK97"/>
    <property type="match status" value="1"/>
</dbReference>
<reference evidence="3" key="1">
    <citation type="submission" date="2022-12" db="EMBL/GenBank/DDBJ databases">
        <title>Acinetobacter lactucae: Emerging opportunistic pathogenic species of genus Acinetobacter isolated from immunocompromised patients in clinical settings of India.</title>
        <authorList>
            <person name="Amar A.K."/>
            <person name="Sawant A.R."/>
            <person name="Meera M."/>
            <person name="Tomar A."/>
            <person name="Sistla S."/>
            <person name="Prashanth K."/>
        </authorList>
    </citation>
    <scope>NUCLEOTIDE SEQUENCE</scope>
    <source>
        <strain evidence="3">PKAL1828C</strain>
    </source>
</reference>
<dbReference type="SUPFAM" id="SSF56563">
    <property type="entry name" value="Major capsid protein gp5"/>
    <property type="match status" value="1"/>
</dbReference>
<dbReference type="Proteomes" id="UP001150055">
    <property type="component" value="Unassembled WGS sequence"/>
</dbReference>
<evidence type="ECO:0000313" key="4">
    <source>
        <dbReference type="Proteomes" id="UP001150055"/>
    </source>
</evidence>
<feature type="domain" description="Phage capsid-like C-terminal" evidence="2">
    <location>
        <begin position="165"/>
        <end position="398"/>
    </location>
</feature>
<comment type="caution">
    <text evidence="3">The sequence shown here is derived from an EMBL/GenBank/DDBJ whole genome shotgun (WGS) entry which is preliminary data.</text>
</comment>
<dbReference type="RefSeq" id="WP_274579092.1">
    <property type="nucleotide sequence ID" value="NZ_JALNTG010000031.1"/>
</dbReference>
<organism evidence="3 4">
    <name type="scientific">Acinetobacter lactucae</name>
    <dbReference type="NCBI Taxonomy" id="1785128"/>
    <lineage>
        <taxon>Bacteria</taxon>
        <taxon>Pseudomonadati</taxon>
        <taxon>Pseudomonadota</taxon>
        <taxon>Gammaproteobacteria</taxon>
        <taxon>Moraxellales</taxon>
        <taxon>Moraxellaceae</taxon>
        <taxon>Acinetobacter</taxon>
        <taxon>Acinetobacter calcoaceticus/baumannii complex</taxon>
    </lineage>
</organism>
<proteinExistence type="predicted"/>